<dbReference type="PANTHER" id="PTHR10000:SF55">
    <property type="entry name" value="5-AMINO-6-(5-PHOSPHO-D-RIBITYLAMINO)URACIL PHOSPHATASE YCSE"/>
    <property type="match status" value="1"/>
</dbReference>
<dbReference type="InterPro" id="IPR023214">
    <property type="entry name" value="HAD_sf"/>
</dbReference>
<evidence type="ECO:0000313" key="2">
    <source>
        <dbReference type="Proteomes" id="UP000027980"/>
    </source>
</evidence>
<dbReference type="CDD" id="cd07516">
    <property type="entry name" value="HAD_Pase"/>
    <property type="match status" value="1"/>
</dbReference>
<dbReference type="Gene3D" id="3.40.50.1000">
    <property type="entry name" value="HAD superfamily/HAD-like"/>
    <property type="match status" value="2"/>
</dbReference>
<dbReference type="SFLD" id="SFLDS00003">
    <property type="entry name" value="Haloacid_Dehalogenase"/>
    <property type="match status" value="1"/>
</dbReference>
<protein>
    <recommendedName>
        <fullName evidence="3">Phosphoglycolate phosphatase, TA0175-type</fullName>
    </recommendedName>
</protein>
<sequence length="251" mass="27779">MAENVTQKDYKLIALDMDGTMLNPREEVSDANRQAIQRAQEEGVDVILSTGRGIRTCKPYADDLGLRSFLVTVNGSEIWTAGGELLERVLIEDDLIKKMKSLADEYDTHYWAVSTEHVFRGNFPANMEEYDWLKFGFDTFDDAKREAIVKALSDKNELELSNSSPTNIEVNAVGINKAEAVQKVCDRLGIKMEQVIAMGDSLNDIKMIEAVGCGVAMGNAQDAVKEVANYQTDTNEADGVAKAIHHLLGWS</sequence>
<name>A0A075LMM8_9BACI</name>
<accession>A0A075LMM8</accession>
<dbReference type="Gene3D" id="3.30.1240.10">
    <property type="match status" value="1"/>
</dbReference>
<evidence type="ECO:0000313" key="1">
    <source>
        <dbReference type="EMBL" id="AIF68015.1"/>
    </source>
</evidence>
<dbReference type="GeneID" id="34222755"/>
<dbReference type="Proteomes" id="UP000027980">
    <property type="component" value="Chromosome"/>
</dbReference>
<reference evidence="1 2" key="1">
    <citation type="submission" date="2014-07" db="EMBL/GenBank/DDBJ databases">
        <title>Complete genome sequence of a moderately halophilic bacterium Terribacillus aidingensis MP602, isolated from Cryptomeria fortunei in Tianmu mountain in China.</title>
        <authorList>
            <person name="Wang Y."/>
            <person name="Lu P."/>
            <person name="Zhang L."/>
        </authorList>
    </citation>
    <scope>NUCLEOTIDE SEQUENCE [LARGE SCALE GENOMIC DNA]</scope>
    <source>
        <strain evidence="1 2">MP602</strain>
    </source>
</reference>
<dbReference type="HOGENOM" id="CLU_044146_0_1_9"/>
<dbReference type="InterPro" id="IPR006379">
    <property type="entry name" value="HAD-SF_hydro_IIB"/>
</dbReference>
<dbReference type="Pfam" id="PF08282">
    <property type="entry name" value="Hydrolase_3"/>
    <property type="match status" value="2"/>
</dbReference>
<dbReference type="InterPro" id="IPR036412">
    <property type="entry name" value="HAD-like_sf"/>
</dbReference>
<dbReference type="GO" id="GO:0005829">
    <property type="term" value="C:cytosol"/>
    <property type="evidence" value="ECO:0007669"/>
    <property type="project" value="TreeGrafter"/>
</dbReference>
<dbReference type="SFLD" id="SFLDG01144">
    <property type="entry name" value="C2.B.4:_PGP_Like"/>
    <property type="match status" value="1"/>
</dbReference>
<dbReference type="SUPFAM" id="SSF56784">
    <property type="entry name" value="HAD-like"/>
    <property type="match status" value="1"/>
</dbReference>
<dbReference type="PROSITE" id="PS01229">
    <property type="entry name" value="COF_2"/>
    <property type="match status" value="1"/>
</dbReference>
<dbReference type="AlphaFoldDB" id="A0A075LMM8"/>
<dbReference type="PANTHER" id="PTHR10000">
    <property type="entry name" value="PHOSPHOSERINE PHOSPHATASE"/>
    <property type="match status" value="1"/>
</dbReference>
<dbReference type="GO" id="GO:0000287">
    <property type="term" value="F:magnesium ion binding"/>
    <property type="evidence" value="ECO:0007669"/>
    <property type="project" value="TreeGrafter"/>
</dbReference>
<dbReference type="SFLD" id="SFLDG01140">
    <property type="entry name" value="C2.B:_Phosphomannomutase_and_P"/>
    <property type="match status" value="1"/>
</dbReference>
<proteinExistence type="predicted"/>
<dbReference type="KEGG" id="tap:GZ22_16175"/>
<dbReference type="EMBL" id="CP008876">
    <property type="protein sequence ID" value="AIF68015.1"/>
    <property type="molecule type" value="Genomic_DNA"/>
</dbReference>
<dbReference type="NCBIfam" id="TIGR01484">
    <property type="entry name" value="HAD-SF-IIB"/>
    <property type="match status" value="1"/>
</dbReference>
<dbReference type="GO" id="GO:0016791">
    <property type="term" value="F:phosphatase activity"/>
    <property type="evidence" value="ECO:0007669"/>
    <property type="project" value="TreeGrafter"/>
</dbReference>
<dbReference type="OrthoDB" id="9806027at2"/>
<evidence type="ECO:0008006" key="3">
    <source>
        <dbReference type="Google" id="ProtNLM"/>
    </source>
</evidence>
<gene>
    <name evidence="1" type="ORF">GZ22_16175</name>
</gene>
<dbReference type="RefSeq" id="WP_038564437.1">
    <property type="nucleotide sequence ID" value="NZ_CP008876.1"/>
</dbReference>
<organism evidence="1 2">
    <name type="scientific">Terribacillus saccharophilus</name>
    <dbReference type="NCBI Taxonomy" id="361277"/>
    <lineage>
        <taxon>Bacteria</taxon>
        <taxon>Bacillati</taxon>
        <taxon>Bacillota</taxon>
        <taxon>Bacilli</taxon>
        <taxon>Bacillales</taxon>
        <taxon>Bacillaceae</taxon>
        <taxon>Terribacillus</taxon>
    </lineage>
</organism>